<name>A0A386K4I3_9CAUD</name>
<protein>
    <submittedName>
        <fullName evidence="1">Uncharacterized protein</fullName>
    </submittedName>
</protein>
<organism evidence="1 2">
    <name type="scientific">Enterobacter phage phi63_307</name>
    <dbReference type="NCBI Taxonomy" id="2340711"/>
    <lineage>
        <taxon>Viruses</taxon>
        <taxon>Duplodnaviria</taxon>
        <taxon>Heunggongvirae</taxon>
        <taxon>Uroviricota</taxon>
        <taxon>Caudoviricetes</taxon>
        <taxon>Andersonviridae</taxon>
        <taxon>Ounavirinae</taxon>
        <taxon>Kolesnikvirus</taxon>
        <taxon>Kolesnikvirus Ea214</taxon>
    </lineage>
</organism>
<dbReference type="Proteomes" id="UP000270819">
    <property type="component" value="Segment"/>
</dbReference>
<proteinExistence type="predicted"/>
<evidence type="ECO:0000313" key="2">
    <source>
        <dbReference type="Proteomes" id="UP000270819"/>
    </source>
</evidence>
<sequence>MSNIPLKSSDIQEVYEDYEIYRMAFGRMCSEYSGIMIDLYSRSKNSEEVVLSAYENRVFLKILYLLNRRNLK</sequence>
<dbReference type="EMBL" id="MG589384">
    <property type="protein sequence ID" value="AYD79600.1"/>
    <property type="molecule type" value="Genomic_DNA"/>
</dbReference>
<gene>
    <name evidence="1" type="ORF">LINGLNFE_00118</name>
</gene>
<accession>A0A386K4I3</accession>
<reference evidence="2" key="1">
    <citation type="submission" date="2017-11" db="EMBL/GenBank/DDBJ databases">
        <authorList>
            <person name="Zhao X."/>
        </authorList>
    </citation>
    <scope>NUCLEOTIDE SEQUENCE [LARGE SCALE GENOMIC DNA]</scope>
</reference>
<evidence type="ECO:0000313" key="1">
    <source>
        <dbReference type="EMBL" id="AYD79600.1"/>
    </source>
</evidence>